<proteinExistence type="predicted"/>
<protein>
    <submittedName>
        <fullName evidence="2">Uncharacterized protein</fullName>
    </submittedName>
</protein>
<keyword evidence="1" id="KW-0812">Transmembrane</keyword>
<comment type="caution">
    <text evidence="2">The sequence shown here is derived from an EMBL/GenBank/DDBJ whole genome shotgun (WGS) entry which is preliminary data.</text>
</comment>
<organism evidence="2 3">
    <name type="scientific">Roseivivax halodurans JCM 10272</name>
    <dbReference type="NCBI Taxonomy" id="1449350"/>
    <lineage>
        <taxon>Bacteria</taxon>
        <taxon>Pseudomonadati</taxon>
        <taxon>Pseudomonadota</taxon>
        <taxon>Alphaproteobacteria</taxon>
        <taxon>Rhodobacterales</taxon>
        <taxon>Roseobacteraceae</taxon>
        <taxon>Roseivivax</taxon>
    </lineage>
</organism>
<reference evidence="2 3" key="1">
    <citation type="submission" date="2014-01" db="EMBL/GenBank/DDBJ databases">
        <title>Roseivivax halodurans JCM 10272 Genome Sequencing.</title>
        <authorList>
            <person name="Lai Q."/>
            <person name="Li G."/>
            <person name="Shao Z."/>
        </authorList>
    </citation>
    <scope>NUCLEOTIDE SEQUENCE [LARGE SCALE GENOMIC DNA]</scope>
    <source>
        <strain evidence="2 3">JCM 10272</strain>
    </source>
</reference>
<dbReference type="EMBL" id="JALZ01000092">
    <property type="protein sequence ID" value="ETX10409.1"/>
    <property type="molecule type" value="Genomic_DNA"/>
</dbReference>
<evidence type="ECO:0000313" key="2">
    <source>
        <dbReference type="EMBL" id="ETX10409.1"/>
    </source>
</evidence>
<dbReference type="AlphaFoldDB" id="X7E302"/>
<dbReference type="Proteomes" id="UP000022447">
    <property type="component" value="Unassembled WGS sequence"/>
</dbReference>
<evidence type="ECO:0000313" key="3">
    <source>
        <dbReference type="Proteomes" id="UP000022447"/>
    </source>
</evidence>
<name>X7E302_9RHOB</name>
<sequence>MERLRLHAPGIDIQPLLARAQTANFAGLGLGAILGGFLPGLVPGNDLSAPLIGRTVYDVSCAAGLALTVVVIAYTVLLN</sequence>
<keyword evidence="1" id="KW-0472">Membrane</keyword>
<accession>X7E302</accession>
<evidence type="ECO:0000256" key="1">
    <source>
        <dbReference type="SAM" id="Phobius"/>
    </source>
</evidence>
<keyword evidence="3" id="KW-1185">Reference proteome</keyword>
<feature type="transmembrane region" description="Helical" evidence="1">
    <location>
        <begin position="25"/>
        <end position="44"/>
    </location>
</feature>
<gene>
    <name evidence="2" type="ORF">OCH239_22260</name>
</gene>
<keyword evidence="1" id="KW-1133">Transmembrane helix</keyword>
<feature type="transmembrane region" description="Helical" evidence="1">
    <location>
        <begin position="56"/>
        <end position="77"/>
    </location>
</feature>
<dbReference type="STRING" id="1449350.OCH239_22260"/>
<dbReference type="eggNOG" id="COG0477">
    <property type="taxonomic scope" value="Bacteria"/>
</dbReference>